<dbReference type="PROSITE" id="PS51257">
    <property type="entry name" value="PROKAR_LIPOPROTEIN"/>
    <property type="match status" value="1"/>
</dbReference>
<feature type="transmembrane region" description="Helical" evidence="6">
    <location>
        <begin position="9"/>
        <end position="30"/>
    </location>
</feature>
<dbReference type="SMR" id="A0A482X8J9"/>
<dbReference type="InterPro" id="IPR005828">
    <property type="entry name" value="MFS_sugar_transport-like"/>
</dbReference>
<name>A0A482X8J9_LAOST</name>
<comment type="caution">
    <text evidence="7">The sequence shown here is derived from an EMBL/GenBank/DDBJ whole genome shotgun (WGS) entry which is preliminary data.</text>
</comment>
<evidence type="ECO:0000256" key="5">
    <source>
        <dbReference type="SAM" id="MobiDB-lite"/>
    </source>
</evidence>
<dbReference type="InParanoid" id="A0A482X8J9"/>
<evidence type="ECO:0000256" key="2">
    <source>
        <dbReference type="ARBA" id="ARBA00022692"/>
    </source>
</evidence>
<dbReference type="EMBL" id="QKKF02015697">
    <property type="protein sequence ID" value="RZF41989.1"/>
    <property type="molecule type" value="Genomic_DNA"/>
</dbReference>
<dbReference type="GO" id="GO:0022857">
    <property type="term" value="F:transmembrane transporter activity"/>
    <property type="evidence" value="ECO:0007669"/>
    <property type="project" value="InterPro"/>
</dbReference>
<evidence type="ECO:0000313" key="7">
    <source>
        <dbReference type="EMBL" id="RZF41989.1"/>
    </source>
</evidence>
<dbReference type="Proteomes" id="UP000291343">
    <property type="component" value="Unassembled WGS sequence"/>
</dbReference>
<evidence type="ECO:0000256" key="6">
    <source>
        <dbReference type="SAM" id="Phobius"/>
    </source>
</evidence>
<dbReference type="PANTHER" id="PTHR48021">
    <property type="match status" value="1"/>
</dbReference>
<dbReference type="SUPFAM" id="SSF103473">
    <property type="entry name" value="MFS general substrate transporter"/>
    <property type="match status" value="1"/>
</dbReference>
<feature type="compositionally biased region" description="Basic and acidic residues" evidence="5">
    <location>
        <begin position="138"/>
        <end position="154"/>
    </location>
</feature>
<dbReference type="Gene3D" id="1.20.1250.20">
    <property type="entry name" value="MFS general substrate transporter like domains"/>
    <property type="match status" value="1"/>
</dbReference>
<accession>A0A482X8J9</accession>
<feature type="region of interest" description="Disordered" evidence="5">
    <location>
        <begin position="134"/>
        <end position="172"/>
    </location>
</feature>
<evidence type="ECO:0000256" key="3">
    <source>
        <dbReference type="ARBA" id="ARBA00022989"/>
    </source>
</evidence>
<proteinExistence type="predicted"/>
<dbReference type="GO" id="GO:0016020">
    <property type="term" value="C:membrane"/>
    <property type="evidence" value="ECO:0007669"/>
    <property type="project" value="UniProtKB-SubCell"/>
</dbReference>
<evidence type="ECO:0000256" key="1">
    <source>
        <dbReference type="ARBA" id="ARBA00004370"/>
    </source>
</evidence>
<gene>
    <name evidence="7" type="ORF">LSTR_LSTR011130</name>
</gene>
<keyword evidence="4 6" id="KW-0472">Membrane</keyword>
<dbReference type="InterPro" id="IPR036259">
    <property type="entry name" value="MFS_trans_sf"/>
</dbReference>
<dbReference type="Pfam" id="PF00083">
    <property type="entry name" value="Sugar_tr"/>
    <property type="match status" value="1"/>
</dbReference>
<dbReference type="AlphaFoldDB" id="A0A482X8J9"/>
<reference evidence="7 8" key="1">
    <citation type="journal article" date="2017" name="Gigascience">
        <title>Genome sequence of the small brown planthopper, Laodelphax striatellus.</title>
        <authorList>
            <person name="Zhu J."/>
            <person name="Jiang F."/>
            <person name="Wang X."/>
            <person name="Yang P."/>
            <person name="Bao Y."/>
            <person name="Zhao W."/>
            <person name="Wang W."/>
            <person name="Lu H."/>
            <person name="Wang Q."/>
            <person name="Cui N."/>
            <person name="Li J."/>
            <person name="Chen X."/>
            <person name="Luo L."/>
            <person name="Yu J."/>
            <person name="Kang L."/>
            <person name="Cui F."/>
        </authorList>
    </citation>
    <scope>NUCLEOTIDE SEQUENCE [LARGE SCALE GENOMIC DNA]</scope>
    <source>
        <strain evidence="7">Lst14</strain>
    </source>
</reference>
<feature type="transmembrane region" description="Helical" evidence="6">
    <location>
        <begin position="42"/>
        <end position="65"/>
    </location>
</feature>
<evidence type="ECO:0000256" key="4">
    <source>
        <dbReference type="ARBA" id="ARBA00023136"/>
    </source>
</evidence>
<protein>
    <recommendedName>
        <fullName evidence="9">Major facilitator superfamily (MFS) profile domain-containing protein</fullName>
    </recommendedName>
</protein>
<dbReference type="PANTHER" id="PTHR48021:SF46">
    <property type="entry name" value="MAJOR FACILITATOR SUPERFAMILY (MFS) PROFILE DOMAIN-CONTAINING PROTEIN"/>
    <property type="match status" value="1"/>
</dbReference>
<organism evidence="7 8">
    <name type="scientific">Laodelphax striatellus</name>
    <name type="common">Small brown planthopper</name>
    <name type="synonym">Delphax striatella</name>
    <dbReference type="NCBI Taxonomy" id="195883"/>
    <lineage>
        <taxon>Eukaryota</taxon>
        <taxon>Metazoa</taxon>
        <taxon>Ecdysozoa</taxon>
        <taxon>Arthropoda</taxon>
        <taxon>Hexapoda</taxon>
        <taxon>Insecta</taxon>
        <taxon>Pterygota</taxon>
        <taxon>Neoptera</taxon>
        <taxon>Paraneoptera</taxon>
        <taxon>Hemiptera</taxon>
        <taxon>Auchenorrhyncha</taxon>
        <taxon>Fulgoroidea</taxon>
        <taxon>Delphacidae</taxon>
        <taxon>Criomorphinae</taxon>
        <taxon>Laodelphax</taxon>
    </lineage>
</organism>
<keyword evidence="3 6" id="KW-1133">Transmembrane helix</keyword>
<sequence length="225" mass="25592">MDVFGRKPLIIISSLGTFISMTIIGCYFYFSTPYLLTTLNFIPFLFTLIYSFLFSIGLGPIALLLPSELFPANVKAKASAIASICQASSAFLPNIIWLDFLCVFFGSPSSFTLKPKERIIVLATRQPKICDSGATERSSTRIERKCPREEGKERNKMKKGRRRVDDQERENKTQIVETSKLINLMSTSIICDRVACVEDRKQRAITVKKKTMMLLMMMRTCWKAE</sequence>
<keyword evidence="2 6" id="KW-0812">Transmembrane</keyword>
<keyword evidence="8" id="KW-1185">Reference proteome</keyword>
<evidence type="ECO:0008006" key="9">
    <source>
        <dbReference type="Google" id="ProtNLM"/>
    </source>
</evidence>
<dbReference type="InterPro" id="IPR050549">
    <property type="entry name" value="MFS_Trehalose_Transporter"/>
</dbReference>
<feature type="compositionally biased region" description="Basic and acidic residues" evidence="5">
    <location>
        <begin position="163"/>
        <end position="172"/>
    </location>
</feature>
<comment type="subcellular location">
    <subcellularLocation>
        <location evidence="1">Membrane</location>
    </subcellularLocation>
</comment>
<evidence type="ECO:0000313" key="8">
    <source>
        <dbReference type="Proteomes" id="UP000291343"/>
    </source>
</evidence>